<dbReference type="NCBIfam" id="TIGR03160">
    <property type="entry name" value="cobT_DBIPRT"/>
    <property type="match status" value="1"/>
</dbReference>
<organism evidence="11 12">
    <name type="scientific">Hahella chejuensis (strain KCTC 2396)</name>
    <dbReference type="NCBI Taxonomy" id="349521"/>
    <lineage>
        <taxon>Bacteria</taxon>
        <taxon>Pseudomonadati</taxon>
        <taxon>Pseudomonadota</taxon>
        <taxon>Gammaproteobacteria</taxon>
        <taxon>Oceanospirillales</taxon>
        <taxon>Hahellaceae</taxon>
        <taxon>Hahella</taxon>
    </lineage>
</organism>
<evidence type="ECO:0000256" key="10">
    <source>
        <dbReference type="HAMAP-Rule" id="MF_00230"/>
    </source>
</evidence>
<reference evidence="11 12" key="1">
    <citation type="journal article" date="2005" name="Nucleic Acids Res.">
        <title>Genomic blueprint of Hahella chejuensis, a marine microbe producing an algicidal agent.</title>
        <authorList>
            <person name="Jeong H."/>
            <person name="Yim J.H."/>
            <person name="Lee C."/>
            <person name="Choi S.-H."/>
            <person name="Park Y.K."/>
            <person name="Yoon S.H."/>
            <person name="Hur C.-G."/>
            <person name="Kang H.-Y."/>
            <person name="Kim D."/>
            <person name="Lee H.H."/>
            <person name="Park K.H."/>
            <person name="Park S.-H."/>
            <person name="Park H.-S."/>
            <person name="Lee H.K."/>
            <person name="Oh T.K."/>
            <person name="Kim J.F."/>
        </authorList>
    </citation>
    <scope>NUCLEOTIDE SEQUENCE [LARGE SCALE GENOMIC DNA]</scope>
    <source>
        <strain evidence="11 12">KCTC 2396</strain>
    </source>
</reference>
<dbReference type="FunFam" id="3.40.50.10210:FF:000001">
    <property type="entry name" value="Nicotinate-nucleotide--dimethylbenzimidazole phosphoribosyltransferase"/>
    <property type="match status" value="1"/>
</dbReference>
<keyword evidence="6 10" id="KW-0328">Glycosyltransferase</keyword>
<proteinExistence type="inferred from homology"/>
<dbReference type="InterPro" id="IPR017846">
    <property type="entry name" value="Nict_dMeBzImd_PRibTrfase_bact"/>
</dbReference>
<dbReference type="InterPro" id="IPR036087">
    <property type="entry name" value="Nict_dMeBzImd_PRibTrfase_sf"/>
</dbReference>
<evidence type="ECO:0000256" key="1">
    <source>
        <dbReference type="ARBA" id="ARBA00005049"/>
    </source>
</evidence>
<dbReference type="AlphaFoldDB" id="Q2SNC2"/>
<comment type="function">
    <text evidence="10">Catalyzes the synthesis of alpha-ribazole-5'-phosphate from nicotinate mononucleotide (NAMN) and 5,6-dimethylbenzimidazole (DMB).</text>
</comment>
<evidence type="ECO:0000313" key="12">
    <source>
        <dbReference type="Proteomes" id="UP000000238"/>
    </source>
</evidence>
<evidence type="ECO:0000256" key="5">
    <source>
        <dbReference type="ARBA" id="ARBA00022573"/>
    </source>
</evidence>
<accession>Q2SNC2</accession>
<dbReference type="GO" id="GO:0008939">
    <property type="term" value="F:nicotinate-nucleotide-dimethylbenzimidazole phosphoribosyltransferase activity"/>
    <property type="evidence" value="ECO:0007669"/>
    <property type="project" value="UniProtKB-UniRule"/>
</dbReference>
<dbReference type="InterPro" id="IPR023195">
    <property type="entry name" value="Nict_dMeBzImd_PRibTrfase_N"/>
</dbReference>
<evidence type="ECO:0000256" key="2">
    <source>
        <dbReference type="ARBA" id="ARBA00007110"/>
    </source>
</evidence>
<dbReference type="KEGG" id="hch:HCH_00964"/>
<evidence type="ECO:0000313" key="11">
    <source>
        <dbReference type="EMBL" id="ABC27852.1"/>
    </source>
</evidence>
<comment type="catalytic activity">
    <reaction evidence="9 10">
        <text>5,6-dimethylbenzimidazole + nicotinate beta-D-ribonucleotide = alpha-ribazole 5'-phosphate + nicotinate + H(+)</text>
        <dbReference type="Rhea" id="RHEA:11196"/>
        <dbReference type="ChEBI" id="CHEBI:15378"/>
        <dbReference type="ChEBI" id="CHEBI:15890"/>
        <dbReference type="ChEBI" id="CHEBI:32544"/>
        <dbReference type="ChEBI" id="CHEBI:57502"/>
        <dbReference type="ChEBI" id="CHEBI:57918"/>
        <dbReference type="EC" id="2.4.2.21"/>
    </reaction>
</comment>
<evidence type="ECO:0000256" key="8">
    <source>
        <dbReference type="ARBA" id="ARBA00030686"/>
    </source>
</evidence>
<feature type="active site" description="Proton acceptor" evidence="10">
    <location>
        <position position="315"/>
    </location>
</feature>
<comment type="pathway">
    <text evidence="1 10">Nucleoside biosynthesis; alpha-ribazole biosynthesis; alpha-ribazole from 5,6-dimethylbenzimidazole: step 1/2.</text>
</comment>
<dbReference type="HOGENOM" id="CLU_002982_0_0_6"/>
<dbReference type="HAMAP" id="MF_00230">
    <property type="entry name" value="CobT"/>
    <property type="match status" value="1"/>
</dbReference>
<name>Q2SNC2_HAHCH</name>
<dbReference type="PANTHER" id="PTHR43463:SF1">
    <property type="entry name" value="NICOTINATE-NUCLEOTIDE--DIMETHYLBENZIMIDAZOLE PHOSPHORIBOSYLTRANSFERASE"/>
    <property type="match status" value="1"/>
</dbReference>
<dbReference type="RefSeq" id="WP_011394927.1">
    <property type="nucleotide sequence ID" value="NC_007645.1"/>
</dbReference>
<dbReference type="Proteomes" id="UP000000238">
    <property type="component" value="Chromosome"/>
</dbReference>
<dbReference type="SUPFAM" id="SSF52733">
    <property type="entry name" value="Nicotinate mononucleotide:5,6-dimethylbenzimidazole phosphoribosyltransferase (CobT)"/>
    <property type="match status" value="1"/>
</dbReference>
<evidence type="ECO:0000256" key="3">
    <source>
        <dbReference type="ARBA" id="ARBA00011991"/>
    </source>
</evidence>
<evidence type="ECO:0000256" key="4">
    <source>
        <dbReference type="ARBA" id="ARBA00015486"/>
    </source>
</evidence>
<dbReference type="Gene3D" id="3.40.50.10210">
    <property type="match status" value="1"/>
</dbReference>
<dbReference type="CDD" id="cd02439">
    <property type="entry name" value="DMB-PRT_CobT"/>
    <property type="match status" value="1"/>
</dbReference>
<dbReference type="Gene3D" id="1.10.1610.10">
    <property type="match status" value="1"/>
</dbReference>
<dbReference type="InterPro" id="IPR003200">
    <property type="entry name" value="Nict_dMeBzImd_PRibTrfase"/>
</dbReference>
<dbReference type="eggNOG" id="COG2038">
    <property type="taxonomic scope" value="Bacteria"/>
</dbReference>
<comment type="similarity">
    <text evidence="2 10">Belongs to the CobT family.</text>
</comment>
<keyword evidence="5 10" id="KW-0169">Cobalamin biosynthesis</keyword>
<evidence type="ECO:0000256" key="7">
    <source>
        <dbReference type="ARBA" id="ARBA00022679"/>
    </source>
</evidence>
<dbReference type="Pfam" id="PF02277">
    <property type="entry name" value="DBI_PRT"/>
    <property type="match status" value="1"/>
</dbReference>
<keyword evidence="12" id="KW-1185">Reference proteome</keyword>
<sequence>MEFIRRLRVPPIDDTLDAALHQKIDQKTKPLGALGQLERLAFQVARIQGSMTPTLKNPYILVFAGDHGVAKSGVSAYPQDVTWQMVHNFLQGGAAINVFARQHNISMRVIDAGVNHEFEDHPQLVKGKIGPGTANFLEQPAMSEELCEKALRLGAAQVDAIAEEGCNVLGFGEMGIGNTSSASMLMSYLLDVPLEHCVGRGTGLSDEQFEHKVKLLQQAAEKYPNLKSPIDILQTFAGFEIVAMVGGILRAAQNRMLVLIDGFIATAAYLAAYKLAPAIGEYAIFCHRSMEQGHQHMLEALKADPILKMDLRLGEGTGCALAYPLLQSSLNFFNEMASFADAGVSEKS</sequence>
<dbReference type="EMBL" id="CP000155">
    <property type="protein sequence ID" value="ABC27852.1"/>
    <property type="molecule type" value="Genomic_DNA"/>
</dbReference>
<dbReference type="UniPathway" id="UPA00061">
    <property type="reaction ID" value="UER00516"/>
</dbReference>
<evidence type="ECO:0000256" key="9">
    <source>
        <dbReference type="ARBA" id="ARBA00047340"/>
    </source>
</evidence>
<gene>
    <name evidence="10 11" type="primary">cobT</name>
    <name evidence="11" type="ordered locus">HCH_00964</name>
</gene>
<dbReference type="NCBIfam" id="NF000996">
    <property type="entry name" value="PRK00105.1"/>
    <property type="match status" value="1"/>
</dbReference>
<keyword evidence="7 10" id="KW-0808">Transferase</keyword>
<evidence type="ECO:0000256" key="6">
    <source>
        <dbReference type="ARBA" id="ARBA00022676"/>
    </source>
</evidence>
<protein>
    <recommendedName>
        <fullName evidence="4 10">Nicotinate-nucleotide--dimethylbenzimidazole phosphoribosyltransferase</fullName>
        <shortName evidence="10">NN:DBI PRT</shortName>
        <ecNumber evidence="3 10">2.4.2.21</ecNumber>
    </recommendedName>
    <alternativeName>
        <fullName evidence="8 10">N(1)-alpha-phosphoribosyltransferase</fullName>
    </alternativeName>
</protein>
<dbReference type="STRING" id="349521.HCH_00964"/>
<dbReference type="GO" id="GO:0009236">
    <property type="term" value="P:cobalamin biosynthetic process"/>
    <property type="evidence" value="ECO:0007669"/>
    <property type="project" value="UniProtKB-UniRule"/>
</dbReference>
<dbReference type="EC" id="2.4.2.21" evidence="3 10"/>
<dbReference type="PANTHER" id="PTHR43463">
    <property type="entry name" value="NICOTINATE-NUCLEOTIDE--DIMETHYLBENZIMIDAZOLE PHOSPHORIBOSYLTRANSFERASE"/>
    <property type="match status" value="1"/>
</dbReference>